<feature type="compositionally biased region" description="Basic and acidic residues" evidence="1">
    <location>
        <begin position="49"/>
        <end position="65"/>
    </location>
</feature>
<organism evidence="2 3">
    <name type="scientific">Fistulifera solaris</name>
    <name type="common">Oleaginous diatom</name>
    <dbReference type="NCBI Taxonomy" id="1519565"/>
    <lineage>
        <taxon>Eukaryota</taxon>
        <taxon>Sar</taxon>
        <taxon>Stramenopiles</taxon>
        <taxon>Ochrophyta</taxon>
        <taxon>Bacillariophyta</taxon>
        <taxon>Bacillariophyceae</taxon>
        <taxon>Bacillariophycidae</taxon>
        <taxon>Naviculales</taxon>
        <taxon>Naviculaceae</taxon>
        <taxon>Fistulifera</taxon>
    </lineage>
</organism>
<dbReference type="Proteomes" id="UP000198406">
    <property type="component" value="Unassembled WGS sequence"/>
</dbReference>
<reference evidence="2 3" key="1">
    <citation type="journal article" date="2015" name="Plant Cell">
        <title>Oil accumulation by the oleaginous diatom Fistulifera solaris as revealed by the genome and transcriptome.</title>
        <authorList>
            <person name="Tanaka T."/>
            <person name="Maeda Y."/>
            <person name="Veluchamy A."/>
            <person name="Tanaka M."/>
            <person name="Abida H."/>
            <person name="Marechal E."/>
            <person name="Bowler C."/>
            <person name="Muto M."/>
            <person name="Sunaga Y."/>
            <person name="Tanaka M."/>
            <person name="Yoshino T."/>
            <person name="Taniguchi T."/>
            <person name="Fukuda Y."/>
            <person name="Nemoto M."/>
            <person name="Matsumoto M."/>
            <person name="Wong P.S."/>
            <person name="Aburatani S."/>
            <person name="Fujibuchi W."/>
        </authorList>
    </citation>
    <scope>NUCLEOTIDE SEQUENCE [LARGE SCALE GENOMIC DNA]</scope>
    <source>
        <strain evidence="2 3">JPCC DA0580</strain>
    </source>
</reference>
<dbReference type="EMBL" id="BDSP01000257">
    <property type="protein sequence ID" value="GAX27529.1"/>
    <property type="molecule type" value="Genomic_DNA"/>
</dbReference>
<protein>
    <submittedName>
        <fullName evidence="2">Uncharacterized protein</fullName>
    </submittedName>
</protein>
<sequence length="367" mass="41501">MPPQYSFFPDEPMGARNSGLYGRIGQDEPFVQLMQDWKPSVGPFFNNPEPREWREPHNGHYRAPEHMSSSYPYHREHQVQQPLGPNAWGNPAAGSYGSSFAPMGLLPGGDVRSQSPNSNSWNTQRPNKSPWPESSPQSWPNNGVNPASSRQWMNGEQSRPYDRPPNMMQEPPQGYGYGHRRTFDPRSPLGYQSNYPRSQWPRRDEPMFNDAPWQAVRYYDSHYASVGADEPWGKSWNMQQEKTSVWEEPIHSSSSFGSGSFYSQSGAYDPNSFGGPSRSGSSSSYDNQSGKSSSNVIEPEFYVESERNKRQRNREAAAFTQRTVAPTNGVVGMPSSFQSYLDTLSPRSFSAGRWKGPNFMPYKGPQH</sequence>
<dbReference type="InParanoid" id="A0A1Z5KML0"/>
<proteinExistence type="predicted"/>
<keyword evidence="3" id="KW-1185">Reference proteome</keyword>
<accession>A0A1Z5KML0</accession>
<gene>
    <name evidence="2" type="ORF">FisN_23Hh001</name>
</gene>
<feature type="region of interest" description="Disordered" evidence="1">
    <location>
        <begin position="267"/>
        <end position="318"/>
    </location>
</feature>
<evidence type="ECO:0000313" key="3">
    <source>
        <dbReference type="Proteomes" id="UP000198406"/>
    </source>
</evidence>
<feature type="compositionally biased region" description="Low complexity" evidence="1">
    <location>
        <begin position="130"/>
        <end position="140"/>
    </location>
</feature>
<feature type="compositionally biased region" description="Low complexity" evidence="1">
    <location>
        <begin position="267"/>
        <end position="294"/>
    </location>
</feature>
<feature type="compositionally biased region" description="Polar residues" evidence="1">
    <location>
        <begin position="112"/>
        <end position="127"/>
    </location>
</feature>
<evidence type="ECO:0000256" key="1">
    <source>
        <dbReference type="SAM" id="MobiDB-lite"/>
    </source>
</evidence>
<feature type="compositionally biased region" description="Polar residues" evidence="1">
    <location>
        <begin position="141"/>
        <end position="157"/>
    </location>
</feature>
<name>A0A1Z5KML0_FISSO</name>
<feature type="region of interest" description="Disordered" evidence="1">
    <location>
        <begin position="48"/>
        <end position="206"/>
    </location>
</feature>
<comment type="caution">
    <text evidence="2">The sequence shown here is derived from an EMBL/GenBank/DDBJ whole genome shotgun (WGS) entry which is preliminary data.</text>
</comment>
<evidence type="ECO:0000313" key="2">
    <source>
        <dbReference type="EMBL" id="GAX27529.1"/>
    </source>
</evidence>
<dbReference type="AlphaFoldDB" id="A0A1Z5KML0"/>